<dbReference type="PANTHER" id="PTHR34472">
    <property type="entry name" value="SULFUR CARRIER PROTEIN THIS"/>
    <property type="match status" value="1"/>
</dbReference>
<organism evidence="1 4">
    <name type="scientific">Hydrogenophaga crassostreae</name>
    <dbReference type="NCBI Taxonomy" id="1763535"/>
    <lineage>
        <taxon>Bacteria</taxon>
        <taxon>Pseudomonadati</taxon>
        <taxon>Pseudomonadota</taxon>
        <taxon>Betaproteobacteria</taxon>
        <taxon>Burkholderiales</taxon>
        <taxon>Comamonadaceae</taxon>
        <taxon>Hydrogenophaga</taxon>
    </lineage>
</organism>
<dbReference type="STRING" id="1763535.LPB072_06190"/>
<dbReference type="InterPro" id="IPR003749">
    <property type="entry name" value="ThiS/MoaD-like"/>
</dbReference>
<dbReference type="Gene3D" id="3.10.20.30">
    <property type="match status" value="1"/>
</dbReference>
<dbReference type="EMBL" id="CP017476">
    <property type="protein sequence ID" value="AOW12499.1"/>
    <property type="molecule type" value="Genomic_DNA"/>
</dbReference>
<reference evidence="1 4" key="2">
    <citation type="submission" date="2016-10" db="EMBL/GenBank/DDBJ databases">
        <title>Hydorgenophaga sp. LPB0072 isolated from gastropod.</title>
        <authorList>
            <person name="Kim E."/>
            <person name="Yi H."/>
        </authorList>
    </citation>
    <scope>NUCLEOTIDE SEQUENCE [LARGE SCALE GENOMIC DNA]</scope>
    <source>
        <strain evidence="1 4">LPB0072</strain>
    </source>
</reference>
<keyword evidence="3" id="KW-1185">Reference proteome</keyword>
<dbReference type="NCBIfam" id="TIGR01683">
    <property type="entry name" value="thiS"/>
    <property type="match status" value="1"/>
</dbReference>
<dbReference type="RefSeq" id="WP_066092813.1">
    <property type="nucleotide sequence ID" value="NZ_CP017476.1"/>
</dbReference>
<protein>
    <submittedName>
        <fullName evidence="1">Thiamine biosynthesis protein ThiS</fullName>
    </submittedName>
</protein>
<evidence type="ECO:0000313" key="2">
    <source>
        <dbReference type="EMBL" id="OAD40363.1"/>
    </source>
</evidence>
<reference evidence="2 3" key="1">
    <citation type="submission" date="2016-02" db="EMBL/GenBank/DDBJ databases">
        <title>Draft genome sequence of Hydrogenophaga sp. LPB0072.</title>
        <authorList>
            <person name="Shin S.-K."/>
            <person name="Yi H."/>
        </authorList>
    </citation>
    <scope>NUCLEOTIDE SEQUENCE [LARGE SCALE GENOMIC DNA]</scope>
    <source>
        <strain evidence="2 3">LPB0072</strain>
    </source>
</reference>
<dbReference type="InterPro" id="IPR016155">
    <property type="entry name" value="Mopterin_synth/thiamin_S_b"/>
</dbReference>
<dbReference type="CDD" id="cd00565">
    <property type="entry name" value="Ubl_ThiS"/>
    <property type="match status" value="1"/>
</dbReference>
<dbReference type="EMBL" id="LVWD01000030">
    <property type="protein sequence ID" value="OAD40363.1"/>
    <property type="molecule type" value="Genomic_DNA"/>
</dbReference>
<dbReference type="InterPro" id="IPR012675">
    <property type="entry name" value="Beta-grasp_dom_sf"/>
</dbReference>
<accession>A0A167H623</accession>
<evidence type="ECO:0000313" key="3">
    <source>
        <dbReference type="Proteomes" id="UP000185657"/>
    </source>
</evidence>
<proteinExistence type="predicted"/>
<evidence type="ECO:0000313" key="1">
    <source>
        <dbReference type="EMBL" id="AOW12499.1"/>
    </source>
</evidence>
<dbReference type="InterPro" id="IPR010035">
    <property type="entry name" value="Thi_S"/>
</dbReference>
<evidence type="ECO:0000313" key="4">
    <source>
        <dbReference type="Proteomes" id="UP000185680"/>
    </source>
</evidence>
<dbReference type="SUPFAM" id="SSF54285">
    <property type="entry name" value="MoaD/ThiS"/>
    <property type="match status" value="1"/>
</dbReference>
<dbReference type="Pfam" id="PF02597">
    <property type="entry name" value="ThiS"/>
    <property type="match status" value="1"/>
</dbReference>
<name>A0A167H623_9BURK</name>
<dbReference type="Proteomes" id="UP000185680">
    <property type="component" value="Chromosome"/>
</dbReference>
<gene>
    <name evidence="1" type="ORF">LPB072_06190</name>
    <name evidence="2" type="ORF">LPB72_15675</name>
</gene>
<dbReference type="AlphaFoldDB" id="A0A167H623"/>
<dbReference type="KEGG" id="hyl:LPB072_06190"/>
<sequence length="70" mass="7598">MSEVPTILVNGEHRPWHVGLQVAQLLENLGTPPNSVATALNGHFLPRAQREHTLLKPGDSLHVFKAIEGG</sequence>
<dbReference type="PANTHER" id="PTHR34472:SF1">
    <property type="entry name" value="SULFUR CARRIER PROTEIN THIS"/>
    <property type="match status" value="1"/>
</dbReference>
<dbReference type="Proteomes" id="UP000185657">
    <property type="component" value="Unassembled WGS sequence"/>
</dbReference>